<reference evidence="5 7" key="1">
    <citation type="submission" date="2015-02" db="EMBL/GenBank/DDBJ databases">
        <authorList>
            <person name="Chooi Y.-H."/>
        </authorList>
    </citation>
    <scope>NUCLEOTIDE SEQUENCE [LARGE SCALE GENOMIC DNA]</scope>
    <source>
        <strain evidence="5">E3</strain>
    </source>
</reference>
<reference evidence="6 8" key="2">
    <citation type="submission" date="2018-03" db="EMBL/GenBank/DDBJ databases">
        <authorList>
            <person name="Fogelqvist J."/>
        </authorList>
    </citation>
    <scope>NUCLEOTIDE SEQUENCE [LARGE SCALE GENOMIC DNA]</scope>
</reference>
<dbReference type="InterPro" id="IPR035979">
    <property type="entry name" value="RBD_domain_sf"/>
</dbReference>
<gene>
    <name evidence="5" type="ORF">PBRA_009089</name>
    <name evidence="6" type="ORF">PLBR_LOCUS8935</name>
</gene>
<evidence type="ECO:0000313" key="5">
    <source>
        <dbReference type="EMBL" id="CEP02505.1"/>
    </source>
</evidence>
<evidence type="ECO:0000256" key="2">
    <source>
        <dbReference type="PROSITE-ProRule" id="PRU00176"/>
    </source>
</evidence>
<dbReference type="PANTHER" id="PTHR11176">
    <property type="entry name" value="BOULE-RELATED"/>
    <property type="match status" value="1"/>
</dbReference>
<evidence type="ECO:0000313" key="6">
    <source>
        <dbReference type="EMBL" id="SPR01720.1"/>
    </source>
</evidence>
<feature type="domain" description="RRM" evidence="4">
    <location>
        <begin position="43"/>
        <end position="121"/>
    </location>
</feature>
<dbReference type="InterPro" id="IPR000504">
    <property type="entry name" value="RRM_dom"/>
</dbReference>
<accession>A0A0G4J4K1</accession>
<protein>
    <recommendedName>
        <fullName evidence="4">RRM domain-containing protein</fullName>
    </recommendedName>
</protein>
<dbReference type="Pfam" id="PF00076">
    <property type="entry name" value="RRM_1"/>
    <property type="match status" value="1"/>
</dbReference>
<name>A0A0G4J4K1_PLABS</name>
<dbReference type="AlphaFoldDB" id="A0A0G4J4K1"/>
<evidence type="ECO:0000313" key="8">
    <source>
        <dbReference type="Proteomes" id="UP000290189"/>
    </source>
</evidence>
<dbReference type="GO" id="GO:0003723">
    <property type="term" value="F:RNA binding"/>
    <property type="evidence" value="ECO:0007669"/>
    <property type="project" value="UniProtKB-UniRule"/>
</dbReference>
<dbReference type="STRING" id="37360.A0A0G4J4K1"/>
<proteinExistence type="predicted"/>
<feature type="region of interest" description="Disordered" evidence="3">
    <location>
        <begin position="1"/>
        <end position="39"/>
    </location>
</feature>
<dbReference type="Gene3D" id="3.30.70.330">
    <property type="match status" value="1"/>
</dbReference>
<keyword evidence="1 2" id="KW-0694">RNA-binding</keyword>
<feature type="compositionally biased region" description="Polar residues" evidence="3">
    <location>
        <begin position="1"/>
        <end position="11"/>
    </location>
</feature>
<dbReference type="SMART" id="SM00360">
    <property type="entry name" value="RRM"/>
    <property type="match status" value="1"/>
</dbReference>
<dbReference type="OrthoDB" id="762982at2759"/>
<feature type="compositionally biased region" description="Low complexity" evidence="3">
    <location>
        <begin position="15"/>
        <end position="27"/>
    </location>
</feature>
<evidence type="ECO:0000256" key="1">
    <source>
        <dbReference type="ARBA" id="ARBA00022884"/>
    </source>
</evidence>
<keyword evidence="7" id="KW-1185">Reference proteome</keyword>
<dbReference type="InterPro" id="IPR012677">
    <property type="entry name" value="Nucleotide-bd_a/b_plait_sf"/>
</dbReference>
<dbReference type="SUPFAM" id="SSF54928">
    <property type="entry name" value="RNA-binding domain, RBD"/>
    <property type="match status" value="1"/>
</dbReference>
<dbReference type="EMBL" id="OVEO01000019">
    <property type="protein sequence ID" value="SPR01720.1"/>
    <property type="molecule type" value="Genomic_DNA"/>
</dbReference>
<dbReference type="EMBL" id="CDSF01000130">
    <property type="protein sequence ID" value="CEP02505.1"/>
    <property type="molecule type" value="Genomic_DNA"/>
</dbReference>
<dbReference type="Proteomes" id="UP000039324">
    <property type="component" value="Unassembled WGS sequence"/>
</dbReference>
<evidence type="ECO:0000259" key="4">
    <source>
        <dbReference type="PROSITE" id="PS50102"/>
    </source>
</evidence>
<dbReference type="Proteomes" id="UP000290189">
    <property type="component" value="Unassembled WGS sequence"/>
</dbReference>
<evidence type="ECO:0000313" key="7">
    <source>
        <dbReference type="Proteomes" id="UP000039324"/>
    </source>
</evidence>
<evidence type="ECO:0000256" key="3">
    <source>
        <dbReference type="SAM" id="MobiDB-lite"/>
    </source>
</evidence>
<sequence length="245" mass="26055">MDNQGLSSATDSDMGAADTGQRAAAPAAPTPSVPAPAAADDDGTVFVGGINWKATEAELLDFFESAIGHALHCRIITDRETSRSKGYGFVTFASADLARQAKMCGPLVFMGKTLNIHDAYRRYTAVPAPVAMQEQTEQVAPVVPVPGDPFYYEQVQQQAGMPSPFPYVFVMPDGTWYPSYAPAAYQPTGGYIVQQPYASMPVYQHSPVAVAQAGSAPARQPIGQHNHSQDGHRVPVNNGKVNGSV</sequence>
<geneLocation type="mitochondrion" evidence="6"/>
<feature type="region of interest" description="Disordered" evidence="3">
    <location>
        <begin position="215"/>
        <end position="245"/>
    </location>
</feature>
<keyword evidence="6" id="KW-0496">Mitochondrion</keyword>
<organism evidence="5 7">
    <name type="scientific">Plasmodiophora brassicae</name>
    <name type="common">Clubroot disease agent</name>
    <dbReference type="NCBI Taxonomy" id="37360"/>
    <lineage>
        <taxon>Eukaryota</taxon>
        <taxon>Sar</taxon>
        <taxon>Rhizaria</taxon>
        <taxon>Endomyxa</taxon>
        <taxon>Phytomyxea</taxon>
        <taxon>Plasmodiophorida</taxon>
        <taxon>Plasmodiophoridae</taxon>
        <taxon>Plasmodiophora</taxon>
    </lineage>
</organism>
<dbReference type="PANTHER" id="PTHR11176:SF57">
    <property type="entry name" value="PROTEIN BOULE"/>
    <property type="match status" value="1"/>
</dbReference>
<dbReference type="PROSITE" id="PS50102">
    <property type="entry name" value="RRM"/>
    <property type="match status" value="1"/>
</dbReference>